<sequence>MSKSSPPNVFDAYQKQFDTDFRNFLQLRSEELVQGGCMVLTTVGRSTADLTSEDCCMIWELLAQSLHDMVKEGLIQESGFNSFNMPSYHPCEDEVRNVIQNEGSFSLDVLNVFQVNWDPQDTDYANTTGYDEYSLVHGKNTANTIRAALEPLLISHFGNSIIDIVFNKFEKHVALHLTGKRTRFFNIVMFDTHRNNMYV</sequence>
<reference evidence="1 2" key="2">
    <citation type="journal article" date="2022" name="Mol. Ecol. Resour.">
        <title>The genomes of chicory, endive, great burdock and yacon provide insights into Asteraceae paleo-polyploidization history and plant inulin production.</title>
        <authorList>
            <person name="Fan W."/>
            <person name="Wang S."/>
            <person name="Wang H."/>
            <person name="Wang A."/>
            <person name="Jiang F."/>
            <person name="Liu H."/>
            <person name="Zhao H."/>
            <person name="Xu D."/>
            <person name="Zhang Y."/>
        </authorList>
    </citation>
    <scope>NUCLEOTIDE SEQUENCE [LARGE SCALE GENOMIC DNA]</scope>
    <source>
        <strain evidence="2">cv. Punajuju</strain>
        <tissue evidence="1">Leaves</tissue>
    </source>
</reference>
<dbReference type="EMBL" id="CM042011">
    <property type="protein sequence ID" value="KAI3768617.1"/>
    <property type="molecule type" value="Genomic_DNA"/>
</dbReference>
<evidence type="ECO:0000313" key="1">
    <source>
        <dbReference type="EMBL" id="KAI3768617.1"/>
    </source>
</evidence>
<keyword evidence="2" id="KW-1185">Reference proteome</keyword>
<gene>
    <name evidence="1" type="ORF">L2E82_19447</name>
</gene>
<comment type="caution">
    <text evidence="1">The sequence shown here is derived from an EMBL/GenBank/DDBJ whole genome shotgun (WGS) entry which is preliminary data.</text>
</comment>
<proteinExistence type="predicted"/>
<reference evidence="2" key="1">
    <citation type="journal article" date="2022" name="Mol. Ecol. Resour.">
        <title>The genomes of chicory, endive, great burdock and yacon provide insights into Asteraceae palaeo-polyploidization history and plant inulin production.</title>
        <authorList>
            <person name="Fan W."/>
            <person name="Wang S."/>
            <person name="Wang H."/>
            <person name="Wang A."/>
            <person name="Jiang F."/>
            <person name="Liu H."/>
            <person name="Zhao H."/>
            <person name="Xu D."/>
            <person name="Zhang Y."/>
        </authorList>
    </citation>
    <scope>NUCLEOTIDE SEQUENCE [LARGE SCALE GENOMIC DNA]</scope>
    <source>
        <strain evidence="2">cv. Punajuju</strain>
    </source>
</reference>
<name>A0ACB9FBU4_CICIN</name>
<organism evidence="1 2">
    <name type="scientific">Cichorium intybus</name>
    <name type="common">Chicory</name>
    <dbReference type="NCBI Taxonomy" id="13427"/>
    <lineage>
        <taxon>Eukaryota</taxon>
        <taxon>Viridiplantae</taxon>
        <taxon>Streptophyta</taxon>
        <taxon>Embryophyta</taxon>
        <taxon>Tracheophyta</taxon>
        <taxon>Spermatophyta</taxon>
        <taxon>Magnoliopsida</taxon>
        <taxon>eudicotyledons</taxon>
        <taxon>Gunneridae</taxon>
        <taxon>Pentapetalae</taxon>
        <taxon>asterids</taxon>
        <taxon>campanulids</taxon>
        <taxon>Asterales</taxon>
        <taxon>Asteraceae</taxon>
        <taxon>Cichorioideae</taxon>
        <taxon>Cichorieae</taxon>
        <taxon>Cichoriinae</taxon>
        <taxon>Cichorium</taxon>
    </lineage>
</organism>
<protein>
    <submittedName>
        <fullName evidence="1">Uncharacterized protein</fullName>
    </submittedName>
</protein>
<dbReference type="Proteomes" id="UP001055811">
    <property type="component" value="Linkage Group LG03"/>
</dbReference>
<accession>A0ACB9FBU4</accession>
<evidence type="ECO:0000313" key="2">
    <source>
        <dbReference type="Proteomes" id="UP001055811"/>
    </source>
</evidence>